<dbReference type="Proteomes" id="UP001271723">
    <property type="component" value="Unassembled WGS sequence"/>
</dbReference>
<dbReference type="EMBL" id="JARAVY010000003">
    <property type="protein sequence ID" value="MDX2908898.1"/>
    <property type="molecule type" value="Genomic_DNA"/>
</dbReference>
<dbReference type="RefSeq" id="WP_086756271.1">
    <property type="nucleotide sequence ID" value="NZ_JAGJBZ010000001.1"/>
</dbReference>
<reference evidence="1 2" key="1">
    <citation type="journal article" date="2023" name="Microb. Genom.">
        <title>Mesoterricola silvestris gen. nov., sp. nov., Mesoterricola sediminis sp. nov., Geothrix oryzae sp. nov., Geothrix edaphica sp. nov., Geothrix rubra sp. nov., and Geothrix limicola sp. nov., six novel members of Acidobacteriota isolated from soils.</title>
        <authorList>
            <person name="Weisberg A.J."/>
            <person name="Pearce E."/>
            <person name="Kramer C.G."/>
            <person name="Chang J.H."/>
            <person name="Clarke C.R."/>
        </authorList>
    </citation>
    <scope>NUCLEOTIDE SEQUENCE [LARGE SCALE GENOMIC DNA]</scope>
    <source>
        <strain evidence="1 2">NRRL_B-2795</strain>
    </source>
</reference>
<protein>
    <submittedName>
        <fullName evidence="1">Uncharacterized protein</fullName>
    </submittedName>
</protein>
<comment type="caution">
    <text evidence="1">The sequence shown here is derived from an EMBL/GenBank/DDBJ whole genome shotgun (WGS) entry which is preliminary data.</text>
</comment>
<evidence type="ECO:0000313" key="2">
    <source>
        <dbReference type="Proteomes" id="UP001271723"/>
    </source>
</evidence>
<proteinExistence type="predicted"/>
<keyword evidence="2" id="KW-1185">Reference proteome</keyword>
<gene>
    <name evidence="1" type="ORF">PV517_09330</name>
</gene>
<sequence>MSENIAELRQLRDQAADEAAGPWVHSILSDAQSVLNFANIEPPFTYGGFVVSRRPDGQFDVWWRL</sequence>
<accession>A0ABU4KZX6</accession>
<organism evidence="1 2">
    <name type="scientific">Streptomyces griseiscabiei</name>
    <dbReference type="NCBI Taxonomy" id="2993540"/>
    <lineage>
        <taxon>Bacteria</taxon>
        <taxon>Bacillati</taxon>
        <taxon>Actinomycetota</taxon>
        <taxon>Actinomycetes</taxon>
        <taxon>Kitasatosporales</taxon>
        <taxon>Streptomycetaceae</taxon>
        <taxon>Streptomyces</taxon>
    </lineage>
</organism>
<evidence type="ECO:0000313" key="1">
    <source>
        <dbReference type="EMBL" id="MDX2908898.1"/>
    </source>
</evidence>
<name>A0ABU4KZX6_9ACTN</name>